<dbReference type="InterPro" id="IPR052980">
    <property type="entry name" value="Crinkler_effector"/>
</dbReference>
<feature type="region of interest" description="Disordered" evidence="1">
    <location>
        <begin position="60"/>
        <end position="104"/>
    </location>
</feature>
<sequence>MAAQQVSATPQAPATLPQFTWDTLYEDICVTLWPAVTADGGAELARARGESPALLDRIETLTPDDGWLTPSSKKGESDAMDVDDPDGEGEDPNDGEDVDDGPPGIRYISLKAHPALAFEKLAQEVDWRGDDATFVIRHEYRLFMDHAMSRLSNPPDDSHRARFFVTGQSGIGKSFGCYYFLFCLLALGQSVFFLSAPTSVYYFSSDGVQQTDQIPRPWPATVTALRNSWVLIDIDEKTDWTPPEVFNRARCVVWTSSAQESRMKKFLKTYGAEKWYMKAWSSKEIAAVTCGFVFDAVLRKLSMLTLPNKGNDSQSITPKLWKGWRRAGRSHETSLAAYLSPRPNPSNDIKTALRGNIFAFTPMEASGEGIHPVHRVFLIQPLVAIDKGSGRACLQRTDYSAEFLSAHIAHTTFDLAQNHLEKIQGQLAAALDTSTTRSVAGKFVEAMMHRAFTRGMQLPVVFGAGNVAVTLKLFGKAESFVCETAPTDIDTVKRPLYLRPESLNFAAVDAILATDEKLGLIQASLGDSHRRDFGMMLRIVSRLPRGAQVDVGRLGEVIYCLVGTDPERVHKLVAEASRTLAESKMFDAQKLSKELSMRHTKIAHRRLSTFRVVGYTFDHKQGFAEVS</sequence>
<keyword evidence="3" id="KW-1185">Reference proteome</keyword>
<name>A0AAD7K493_9AGAR</name>
<evidence type="ECO:0000313" key="3">
    <source>
        <dbReference type="Proteomes" id="UP001215280"/>
    </source>
</evidence>
<proteinExistence type="predicted"/>
<comment type="caution">
    <text evidence="2">The sequence shown here is derived from an EMBL/GenBank/DDBJ whole genome shotgun (WGS) entry which is preliminary data.</text>
</comment>
<protein>
    <submittedName>
        <fullName evidence="2">Uncharacterized protein</fullName>
    </submittedName>
</protein>
<reference evidence="2" key="1">
    <citation type="submission" date="2023-03" db="EMBL/GenBank/DDBJ databases">
        <title>Massive genome expansion in bonnet fungi (Mycena s.s.) driven by repeated elements and novel gene families across ecological guilds.</title>
        <authorList>
            <consortium name="Lawrence Berkeley National Laboratory"/>
            <person name="Harder C.B."/>
            <person name="Miyauchi S."/>
            <person name="Viragh M."/>
            <person name="Kuo A."/>
            <person name="Thoen E."/>
            <person name="Andreopoulos B."/>
            <person name="Lu D."/>
            <person name="Skrede I."/>
            <person name="Drula E."/>
            <person name="Henrissat B."/>
            <person name="Morin E."/>
            <person name="Kohler A."/>
            <person name="Barry K."/>
            <person name="LaButti K."/>
            <person name="Morin E."/>
            <person name="Salamov A."/>
            <person name="Lipzen A."/>
            <person name="Mereny Z."/>
            <person name="Hegedus B."/>
            <person name="Baldrian P."/>
            <person name="Stursova M."/>
            <person name="Weitz H."/>
            <person name="Taylor A."/>
            <person name="Grigoriev I.V."/>
            <person name="Nagy L.G."/>
            <person name="Martin F."/>
            <person name="Kauserud H."/>
        </authorList>
    </citation>
    <scope>NUCLEOTIDE SEQUENCE</scope>
    <source>
        <strain evidence="2">CBHHK188m</strain>
    </source>
</reference>
<evidence type="ECO:0000256" key="1">
    <source>
        <dbReference type="SAM" id="MobiDB-lite"/>
    </source>
</evidence>
<dbReference type="PANTHER" id="PTHR33129">
    <property type="entry name" value="PROTEIN KINASE DOMAIN-CONTAINING PROTEIN-RELATED"/>
    <property type="match status" value="1"/>
</dbReference>
<gene>
    <name evidence="2" type="ORF">DFH07DRAFT_796367</name>
</gene>
<dbReference type="AlphaFoldDB" id="A0AAD7K493"/>
<dbReference type="EMBL" id="JARJLG010000009">
    <property type="protein sequence ID" value="KAJ7777852.1"/>
    <property type="molecule type" value="Genomic_DNA"/>
</dbReference>
<feature type="compositionally biased region" description="Acidic residues" evidence="1">
    <location>
        <begin position="78"/>
        <end position="100"/>
    </location>
</feature>
<accession>A0AAD7K493</accession>
<dbReference type="Proteomes" id="UP001215280">
    <property type="component" value="Unassembled WGS sequence"/>
</dbReference>
<dbReference type="PANTHER" id="PTHR33129:SF3">
    <property type="entry name" value="HOT SPOT (RHS) PROTEIN, PUTATIVE-RELATED"/>
    <property type="match status" value="1"/>
</dbReference>
<evidence type="ECO:0000313" key="2">
    <source>
        <dbReference type="EMBL" id="KAJ7777852.1"/>
    </source>
</evidence>
<organism evidence="2 3">
    <name type="scientific">Mycena maculata</name>
    <dbReference type="NCBI Taxonomy" id="230809"/>
    <lineage>
        <taxon>Eukaryota</taxon>
        <taxon>Fungi</taxon>
        <taxon>Dikarya</taxon>
        <taxon>Basidiomycota</taxon>
        <taxon>Agaricomycotina</taxon>
        <taxon>Agaricomycetes</taxon>
        <taxon>Agaricomycetidae</taxon>
        <taxon>Agaricales</taxon>
        <taxon>Marasmiineae</taxon>
        <taxon>Mycenaceae</taxon>
        <taxon>Mycena</taxon>
    </lineage>
</organism>